<sequence length="737" mass="81786">MVVGLLYGQAQAELALPDYMSDIISNGIQAGGFDSGVPEMMSKDTYDHTLIFMNTKEAKVMEDSYEYIAFADIKNDELPEEIDLSNTSVIKDSGIYVLKDLSDAKFEKLDEVMNVPFLMVNGMESISNGNASYLDEDQAKQMQEVMDNLPEGMSIFDALQMQPKEETLKMVDEQKAKLEELGSMASMSMVKGEYERLGVDTQRVQNNYIFATGTKMLAISLGGVICAILVGFIASLIGNGVARRMRQDVFEKVESFSNEEFNKFSTASLITRTTNDIQQIQMILIMGMRIIIYSPILAFGAIMRVLNDGSGMIWIIVLVVAVIMGIMATTFAVAGPKFKIVQKLIDKINLVMREDLSGMLVIRAFHTEKYEEARMEKANRDQMKVQLFTGRTMAVVMPLVQFIFSATSLLIVWVAAHQIDLGNMQIGQMIAFIQYAMQIIMSFMMIAIISIMLPRASASAARVFEVLNTKLHIQDPETPKTFDTNEKGYVEFKNVSFRYPGAEEDVLHDISFVAKPRQTTAFIGSTGSGKSTIVNLIPRFFDTTGGTIEVDGVNIKDVTQQELRKKIGLVPQKGVLFSGTIESNIKYSDENMSDKQMQLAADVAQATEFISQKPEGFESEIAQGGSNVSGGQKQRLSIARAVAKNPEIYIFDDSFSALDFKTDATVREALNKLVEKTGSTILVVAQRVSSIMQADQIIVLDEGSIVAKGTHEELMKSCEVYQEIAYSQLSKEELDNE</sequence>
<dbReference type="InterPro" id="IPR039421">
    <property type="entry name" value="Type_1_exporter"/>
</dbReference>
<keyword evidence="13" id="KW-1185">Reference proteome</keyword>
<dbReference type="PANTHER" id="PTHR43394">
    <property type="entry name" value="ATP-DEPENDENT PERMEASE MDL1, MITOCHONDRIAL"/>
    <property type="match status" value="1"/>
</dbReference>
<evidence type="ECO:0000256" key="4">
    <source>
        <dbReference type="ARBA" id="ARBA00022692"/>
    </source>
</evidence>
<feature type="transmembrane region" description="Helical" evidence="9">
    <location>
        <begin position="435"/>
        <end position="453"/>
    </location>
</feature>
<dbReference type="SUPFAM" id="SSF52540">
    <property type="entry name" value="P-loop containing nucleoside triphosphate hydrolases"/>
    <property type="match status" value="1"/>
</dbReference>
<gene>
    <name evidence="12" type="ORF">EDD63_13215</name>
</gene>
<dbReference type="FunFam" id="3.40.50.300:FF:000854">
    <property type="entry name" value="Multidrug ABC transporter ATP-binding protein"/>
    <property type="match status" value="1"/>
</dbReference>
<evidence type="ECO:0000256" key="5">
    <source>
        <dbReference type="ARBA" id="ARBA00022741"/>
    </source>
</evidence>
<keyword evidence="5" id="KW-0547">Nucleotide-binding</keyword>
<dbReference type="InterPro" id="IPR003593">
    <property type="entry name" value="AAA+_ATPase"/>
</dbReference>
<dbReference type="Pfam" id="PF00664">
    <property type="entry name" value="ABC_membrane"/>
    <property type="match status" value="1"/>
</dbReference>
<dbReference type="PROSITE" id="PS50893">
    <property type="entry name" value="ABC_TRANSPORTER_2"/>
    <property type="match status" value="1"/>
</dbReference>
<dbReference type="InterPro" id="IPR036640">
    <property type="entry name" value="ABC1_TM_sf"/>
</dbReference>
<comment type="subcellular location">
    <subcellularLocation>
        <location evidence="1">Cell membrane</location>
        <topology evidence="1">Multi-pass membrane protein</topology>
    </subcellularLocation>
</comment>
<dbReference type="PROSITE" id="PS00211">
    <property type="entry name" value="ABC_TRANSPORTER_1"/>
    <property type="match status" value="1"/>
</dbReference>
<keyword evidence="7 9" id="KW-1133">Transmembrane helix</keyword>
<feature type="transmembrane region" description="Helical" evidence="9">
    <location>
        <begin position="312"/>
        <end position="334"/>
    </location>
</feature>
<dbReference type="SUPFAM" id="SSF90123">
    <property type="entry name" value="ABC transporter transmembrane region"/>
    <property type="match status" value="1"/>
</dbReference>
<accession>A0A4R7ZBB0</accession>
<dbReference type="Pfam" id="PF00005">
    <property type="entry name" value="ABC_tran"/>
    <property type="match status" value="1"/>
</dbReference>
<name>A0A4R7ZBB0_9FIRM</name>
<dbReference type="GO" id="GO:0015421">
    <property type="term" value="F:ABC-type oligopeptide transporter activity"/>
    <property type="evidence" value="ECO:0007669"/>
    <property type="project" value="TreeGrafter"/>
</dbReference>
<dbReference type="InterPro" id="IPR017871">
    <property type="entry name" value="ABC_transporter-like_CS"/>
</dbReference>
<feature type="transmembrane region" description="Helical" evidence="9">
    <location>
        <begin position="282"/>
        <end position="306"/>
    </location>
</feature>
<feature type="domain" description="ABC transporter" evidence="10">
    <location>
        <begin position="490"/>
        <end position="727"/>
    </location>
</feature>
<dbReference type="EMBL" id="SODD01000032">
    <property type="protein sequence ID" value="TDW14759.1"/>
    <property type="molecule type" value="Genomic_DNA"/>
</dbReference>
<dbReference type="InterPro" id="IPR003439">
    <property type="entry name" value="ABC_transporter-like_ATP-bd"/>
</dbReference>
<dbReference type="AlphaFoldDB" id="A0A4R7ZBB0"/>
<dbReference type="PANTHER" id="PTHR43394:SF1">
    <property type="entry name" value="ATP-BINDING CASSETTE SUB-FAMILY B MEMBER 10, MITOCHONDRIAL"/>
    <property type="match status" value="1"/>
</dbReference>
<reference evidence="12 13" key="1">
    <citation type="submission" date="2019-03" db="EMBL/GenBank/DDBJ databases">
        <title>Genomic Encyclopedia of Type Strains, Phase IV (KMG-IV): sequencing the most valuable type-strain genomes for metagenomic binning, comparative biology and taxonomic classification.</title>
        <authorList>
            <person name="Goeker M."/>
        </authorList>
    </citation>
    <scope>NUCLEOTIDE SEQUENCE [LARGE SCALE GENOMIC DNA]</scope>
    <source>
        <strain evidence="12 13">DSM 28867</strain>
    </source>
</reference>
<evidence type="ECO:0000256" key="7">
    <source>
        <dbReference type="ARBA" id="ARBA00022989"/>
    </source>
</evidence>
<protein>
    <submittedName>
        <fullName evidence="12">ATP-binding cassette subfamily B protein</fullName>
    </submittedName>
</protein>
<evidence type="ECO:0000256" key="6">
    <source>
        <dbReference type="ARBA" id="ARBA00022840"/>
    </source>
</evidence>
<dbReference type="Gene3D" id="1.20.1560.10">
    <property type="entry name" value="ABC transporter type 1, transmembrane domain"/>
    <property type="match status" value="1"/>
</dbReference>
<dbReference type="CDD" id="cd18548">
    <property type="entry name" value="ABC_6TM_Tm287_like"/>
    <property type="match status" value="1"/>
</dbReference>
<evidence type="ECO:0000256" key="2">
    <source>
        <dbReference type="ARBA" id="ARBA00022448"/>
    </source>
</evidence>
<dbReference type="InterPro" id="IPR027417">
    <property type="entry name" value="P-loop_NTPase"/>
</dbReference>
<dbReference type="Proteomes" id="UP000294743">
    <property type="component" value="Unassembled WGS sequence"/>
</dbReference>
<dbReference type="SMART" id="SM00382">
    <property type="entry name" value="AAA"/>
    <property type="match status" value="1"/>
</dbReference>
<keyword evidence="2" id="KW-0813">Transport</keyword>
<dbReference type="GO" id="GO:0016887">
    <property type="term" value="F:ATP hydrolysis activity"/>
    <property type="evidence" value="ECO:0007669"/>
    <property type="project" value="InterPro"/>
</dbReference>
<feature type="transmembrane region" description="Helical" evidence="9">
    <location>
        <begin position="393"/>
        <end position="415"/>
    </location>
</feature>
<evidence type="ECO:0000259" key="10">
    <source>
        <dbReference type="PROSITE" id="PS50893"/>
    </source>
</evidence>
<evidence type="ECO:0000256" key="9">
    <source>
        <dbReference type="SAM" id="Phobius"/>
    </source>
</evidence>
<comment type="caution">
    <text evidence="12">The sequence shown here is derived from an EMBL/GenBank/DDBJ whole genome shotgun (WGS) entry which is preliminary data.</text>
</comment>
<feature type="domain" description="ABC transmembrane type-1" evidence="11">
    <location>
        <begin position="216"/>
        <end position="455"/>
    </location>
</feature>
<evidence type="ECO:0000256" key="3">
    <source>
        <dbReference type="ARBA" id="ARBA00022475"/>
    </source>
</evidence>
<dbReference type="GO" id="GO:0005524">
    <property type="term" value="F:ATP binding"/>
    <property type="evidence" value="ECO:0007669"/>
    <property type="project" value="UniProtKB-KW"/>
</dbReference>
<evidence type="ECO:0000313" key="13">
    <source>
        <dbReference type="Proteomes" id="UP000294743"/>
    </source>
</evidence>
<keyword evidence="6 12" id="KW-0067">ATP-binding</keyword>
<evidence type="ECO:0000313" key="12">
    <source>
        <dbReference type="EMBL" id="TDW14759.1"/>
    </source>
</evidence>
<evidence type="ECO:0000256" key="8">
    <source>
        <dbReference type="ARBA" id="ARBA00023136"/>
    </source>
</evidence>
<keyword evidence="4 9" id="KW-0812">Transmembrane</keyword>
<evidence type="ECO:0000256" key="1">
    <source>
        <dbReference type="ARBA" id="ARBA00004651"/>
    </source>
</evidence>
<dbReference type="GO" id="GO:0005886">
    <property type="term" value="C:plasma membrane"/>
    <property type="evidence" value="ECO:0007669"/>
    <property type="project" value="UniProtKB-SubCell"/>
</dbReference>
<dbReference type="Gene3D" id="3.40.50.300">
    <property type="entry name" value="P-loop containing nucleotide triphosphate hydrolases"/>
    <property type="match status" value="1"/>
</dbReference>
<feature type="transmembrane region" description="Helical" evidence="9">
    <location>
        <begin position="216"/>
        <end position="237"/>
    </location>
</feature>
<organism evidence="12 13">
    <name type="scientific">Breznakia blatticola</name>
    <dbReference type="NCBI Taxonomy" id="1754012"/>
    <lineage>
        <taxon>Bacteria</taxon>
        <taxon>Bacillati</taxon>
        <taxon>Bacillota</taxon>
        <taxon>Erysipelotrichia</taxon>
        <taxon>Erysipelotrichales</taxon>
        <taxon>Erysipelotrichaceae</taxon>
        <taxon>Breznakia</taxon>
    </lineage>
</organism>
<dbReference type="InterPro" id="IPR011527">
    <property type="entry name" value="ABC1_TM_dom"/>
</dbReference>
<dbReference type="PROSITE" id="PS50929">
    <property type="entry name" value="ABC_TM1F"/>
    <property type="match status" value="1"/>
</dbReference>
<proteinExistence type="predicted"/>
<keyword evidence="3" id="KW-1003">Cell membrane</keyword>
<keyword evidence="8 9" id="KW-0472">Membrane</keyword>
<evidence type="ECO:0000259" key="11">
    <source>
        <dbReference type="PROSITE" id="PS50929"/>
    </source>
</evidence>